<dbReference type="Gene3D" id="3.10.520.10">
    <property type="entry name" value="ApbE-like domains"/>
    <property type="match status" value="1"/>
</dbReference>
<protein>
    <recommendedName>
        <fullName evidence="2 10">FAD:protein FMN transferase</fullName>
        <ecNumber evidence="1 10">2.7.1.180</ecNumber>
    </recommendedName>
    <alternativeName>
        <fullName evidence="8 10">Flavin transferase</fullName>
    </alternativeName>
</protein>
<gene>
    <name evidence="13" type="ORF">TH5_25380</name>
</gene>
<dbReference type="Pfam" id="PF02424">
    <property type="entry name" value="ApbE"/>
    <property type="match status" value="1"/>
</dbReference>
<evidence type="ECO:0000256" key="9">
    <source>
        <dbReference type="ARBA" id="ARBA00048540"/>
    </source>
</evidence>
<comment type="catalytic activity">
    <reaction evidence="9 10">
        <text>L-threonyl-[protein] + FAD = FMN-L-threonyl-[protein] + AMP + H(+)</text>
        <dbReference type="Rhea" id="RHEA:36847"/>
        <dbReference type="Rhea" id="RHEA-COMP:11060"/>
        <dbReference type="Rhea" id="RHEA-COMP:11061"/>
        <dbReference type="ChEBI" id="CHEBI:15378"/>
        <dbReference type="ChEBI" id="CHEBI:30013"/>
        <dbReference type="ChEBI" id="CHEBI:57692"/>
        <dbReference type="ChEBI" id="CHEBI:74257"/>
        <dbReference type="ChEBI" id="CHEBI:456215"/>
        <dbReference type="EC" id="2.7.1.180"/>
    </reaction>
</comment>
<accession>A0A367U827</accession>
<feature type="signal peptide" evidence="12">
    <location>
        <begin position="1"/>
        <end position="28"/>
    </location>
</feature>
<name>A0A367U827_9PROT</name>
<dbReference type="GO" id="GO:0046872">
    <property type="term" value="F:metal ion binding"/>
    <property type="evidence" value="ECO:0007669"/>
    <property type="project" value="UniProtKB-UniRule"/>
</dbReference>
<dbReference type="InterPro" id="IPR003374">
    <property type="entry name" value="ApbE-like_sf"/>
</dbReference>
<dbReference type="AlphaFoldDB" id="A0A367U827"/>
<dbReference type="RefSeq" id="WP_208638541.1">
    <property type="nucleotide sequence ID" value="NZ_JPWA01000072.1"/>
</dbReference>
<comment type="caution">
    <text evidence="13">The sequence shown here is derived from an EMBL/GenBank/DDBJ whole genome shotgun (WGS) entry which is preliminary data.</text>
</comment>
<keyword evidence="14" id="KW-1185">Reference proteome</keyword>
<proteinExistence type="inferred from homology"/>
<keyword evidence="7 10" id="KW-0460">Magnesium</keyword>
<keyword evidence="5 10" id="KW-0479">Metal-binding</keyword>
<evidence type="ECO:0000256" key="3">
    <source>
        <dbReference type="ARBA" id="ARBA00022630"/>
    </source>
</evidence>
<dbReference type="GO" id="GO:0016740">
    <property type="term" value="F:transferase activity"/>
    <property type="evidence" value="ECO:0007669"/>
    <property type="project" value="UniProtKB-UniRule"/>
</dbReference>
<dbReference type="InterPro" id="IPR024932">
    <property type="entry name" value="ApbE"/>
</dbReference>
<evidence type="ECO:0000256" key="6">
    <source>
        <dbReference type="ARBA" id="ARBA00022827"/>
    </source>
</evidence>
<dbReference type="PIRSF" id="PIRSF006268">
    <property type="entry name" value="ApbE"/>
    <property type="match status" value="1"/>
</dbReference>
<evidence type="ECO:0000256" key="4">
    <source>
        <dbReference type="ARBA" id="ARBA00022679"/>
    </source>
</evidence>
<dbReference type="PANTHER" id="PTHR30040">
    <property type="entry name" value="THIAMINE BIOSYNTHESIS LIPOPROTEIN APBE"/>
    <property type="match status" value="1"/>
</dbReference>
<dbReference type="PANTHER" id="PTHR30040:SF2">
    <property type="entry name" value="FAD:PROTEIN FMN TRANSFERASE"/>
    <property type="match status" value="1"/>
</dbReference>
<evidence type="ECO:0000256" key="8">
    <source>
        <dbReference type="ARBA" id="ARBA00031306"/>
    </source>
</evidence>
<organism evidence="13 14">
    <name type="scientific">Thalassospira xianhensis MCCC 1A02616</name>
    <dbReference type="NCBI Taxonomy" id="1177929"/>
    <lineage>
        <taxon>Bacteria</taxon>
        <taxon>Pseudomonadati</taxon>
        <taxon>Pseudomonadota</taxon>
        <taxon>Alphaproteobacteria</taxon>
        <taxon>Rhodospirillales</taxon>
        <taxon>Thalassospiraceae</taxon>
        <taxon>Thalassospira</taxon>
    </lineage>
</organism>
<evidence type="ECO:0000256" key="5">
    <source>
        <dbReference type="ARBA" id="ARBA00022723"/>
    </source>
</evidence>
<evidence type="ECO:0000256" key="1">
    <source>
        <dbReference type="ARBA" id="ARBA00011955"/>
    </source>
</evidence>
<dbReference type="SUPFAM" id="SSF143631">
    <property type="entry name" value="ApbE-like"/>
    <property type="match status" value="1"/>
</dbReference>
<dbReference type="Proteomes" id="UP000252419">
    <property type="component" value="Unassembled WGS sequence"/>
</dbReference>
<reference evidence="13 14" key="1">
    <citation type="submission" date="2014-07" db="EMBL/GenBank/DDBJ databases">
        <title>Draft genome sequence of Thalassospira xianhensis P-4 (MCCC 1A02616).</title>
        <authorList>
            <person name="Lai Q."/>
            <person name="Shao Z."/>
        </authorList>
    </citation>
    <scope>NUCLEOTIDE SEQUENCE [LARGE SCALE GENOMIC DNA]</scope>
    <source>
        <strain evidence="13 14">MCCC 1A02616</strain>
    </source>
</reference>
<feature type="chain" id="PRO_5039940249" description="FAD:protein FMN transferase" evidence="12">
    <location>
        <begin position="29"/>
        <end position="311"/>
    </location>
</feature>
<evidence type="ECO:0000256" key="11">
    <source>
        <dbReference type="PIRSR" id="PIRSR006268-2"/>
    </source>
</evidence>
<keyword evidence="6 10" id="KW-0274">FAD</keyword>
<evidence type="ECO:0000256" key="2">
    <source>
        <dbReference type="ARBA" id="ARBA00016337"/>
    </source>
</evidence>
<feature type="binding site" evidence="11">
    <location>
        <position position="288"/>
    </location>
    <ligand>
        <name>Mg(2+)</name>
        <dbReference type="ChEBI" id="CHEBI:18420"/>
    </ligand>
</feature>
<dbReference type="EMBL" id="JPWA01000072">
    <property type="protein sequence ID" value="RCK03464.1"/>
    <property type="molecule type" value="Genomic_DNA"/>
</dbReference>
<dbReference type="PROSITE" id="PS51318">
    <property type="entry name" value="TAT"/>
    <property type="match status" value="1"/>
</dbReference>
<comment type="cofactor">
    <cofactor evidence="11">
        <name>Mg(2+)</name>
        <dbReference type="ChEBI" id="CHEBI:18420"/>
    </cofactor>
    <cofactor evidence="11">
        <name>Mn(2+)</name>
        <dbReference type="ChEBI" id="CHEBI:29035"/>
    </cofactor>
    <text evidence="11">Magnesium. Can also use manganese.</text>
</comment>
<feature type="binding site" evidence="11">
    <location>
        <position position="284"/>
    </location>
    <ligand>
        <name>Mg(2+)</name>
        <dbReference type="ChEBI" id="CHEBI:18420"/>
    </ligand>
</feature>
<evidence type="ECO:0000256" key="7">
    <source>
        <dbReference type="ARBA" id="ARBA00022842"/>
    </source>
</evidence>
<dbReference type="EC" id="2.7.1.180" evidence="1 10"/>
<evidence type="ECO:0000256" key="10">
    <source>
        <dbReference type="PIRNR" id="PIRNR006268"/>
    </source>
</evidence>
<keyword evidence="4 10" id="KW-0808">Transferase</keyword>
<evidence type="ECO:0000256" key="12">
    <source>
        <dbReference type="SAM" id="SignalP"/>
    </source>
</evidence>
<keyword evidence="3 10" id="KW-0285">Flavoprotein</keyword>
<comment type="similarity">
    <text evidence="10">Belongs to the ApbE family.</text>
</comment>
<feature type="binding site" evidence="11">
    <location>
        <position position="175"/>
    </location>
    <ligand>
        <name>Mg(2+)</name>
        <dbReference type="ChEBI" id="CHEBI:18420"/>
    </ligand>
</feature>
<evidence type="ECO:0000313" key="13">
    <source>
        <dbReference type="EMBL" id="RCK03464.1"/>
    </source>
</evidence>
<dbReference type="InterPro" id="IPR006311">
    <property type="entry name" value="TAT_signal"/>
</dbReference>
<sequence length="311" mass="33318">MPAISRRRFLSISAAAGVLGSVPLAALATPAKHLLQSWTGVAMGAAASITLSHPNADDILDRARSELDRLENIFSLYRPHSALSRLNTTGRVDTPPFELLECLGMCGLIHQASNGLFDPTIQPIWQLYAESYANGHAPAPALIKQVRDQTGWHRVSITSNQISFTQPGMAITLNGIAQGYVADRIATLLRSEGLTNVLINTGEFSAIGGHPDDKPWAVAIDTGSQIKKDAVMLRDNALATSLPNGTFFDQDGLIGHILNPRTGLPVKTRRDSISVTASKAALADGLTTAMCLMNDAECEMLLKQFPSARLV</sequence>
<evidence type="ECO:0000313" key="14">
    <source>
        <dbReference type="Proteomes" id="UP000252419"/>
    </source>
</evidence>
<keyword evidence="12" id="KW-0732">Signal</keyword>